<dbReference type="EMBL" id="JACGWJ010000025">
    <property type="protein sequence ID" value="KAL0315844.1"/>
    <property type="molecule type" value="Genomic_DNA"/>
</dbReference>
<dbReference type="PANTHER" id="PTHR47303:SF1">
    <property type="entry name" value="NF-KAPPA-B INHIBITOR BETA"/>
    <property type="match status" value="1"/>
</dbReference>
<dbReference type="InterPro" id="IPR002110">
    <property type="entry name" value="Ankyrin_rpt"/>
</dbReference>
<organism evidence="1">
    <name type="scientific">Sesamum radiatum</name>
    <name type="common">Black benniseed</name>
    <dbReference type="NCBI Taxonomy" id="300843"/>
    <lineage>
        <taxon>Eukaryota</taxon>
        <taxon>Viridiplantae</taxon>
        <taxon>Streptophyta</taxon>
        <taxon>Embryophyta</taxon>
        <taxon>Tracheophyta</taxon>
        <taxon>Spermatophyta</taxon>
        <taxon>Magnoliopsida</taxon>
        <taxon>eudicotyledons</taxon>
        <taxon>Gunneridae</taxon>
        <taxon>Pentapetalae</taxon>
        <taxon>asterids</taxon>
        <taxon>lamiids</taxon>
        <taxon>Lamiales</taxon>
        <taxon>Pedaliaceae</taxon>
        <taxon>Sesamum</taxon>
    </lineage>
</organism>
<reference evidence="1" key="1">
    <citation type="submission" date="2020-06" db="EMBL/GenBank/DDBJ databases">
        <authorList>
            <person name="Li T."/>
            <person name="Hu X."/>
            <person name="Zhang T."/>
            <person name="Song X."/>
            <person name="Zhang H."/>
            <person name="Dai N."/>
            <person name="Sheng W."/>
            <person name="Hou X."/>
            <person name="Wei L."/>
        </authorList>
    </citation>
    <scope>NUCLEOTIDE SEQUENCE</scope>
    <source>
        <strain evidence="1">G02</strain>
        <tissue evidence="1">Leaf</tissue>
    </source>
</reference>
<dbReference type="Pfam" id="PF14223">
    <property type="entry name" value="Retrotran_gag_2"/>
    <property type="match status" value="1"/>
</dbReference>
<sequence length="293" mass="32576">MASSSQQQQQQHPPLASAINAVHFVPTKLFFEDGSSNYPAWKQQMLCIIQSQGLLGFIDGTNPPPPETAVDATMAAVRNPDYDIWSRTDVLLKGWILCSLNDDIVNDVLELKTSRDVWLGLENMFERLSIESSTEEETEDEAEGQDLKDHYLLLYRAALQGNWEAAKQIFDDHPESMTARIDQAKLTALHIAVGAGRRAIRFVKKLVALMPKDSIAAKDENGCTALIFAAAVDNKEAAVILVNRMPSLLYIQNKFGDFPLQIAALYAQRDMLRYLISVTKDDFGQNPYAGSAV</sequence>
<gene>
    <name evidence="1" type="ORF">Sradi_5462600</name>
</gene>
<proteinExistence type="predicted"/>
<dbReference type="SUPFAM" id="SSF48403">
    <property type="entry name" value="Ankyrin repeat"/>
    <property type="match status" value="1"/>
</dbReference>
<evidence type="ECO:0000313" key="1">
    <source>
        <dbReference type="EMBL" id="KAL0315844.1"/>
    </source>
</evidence>
<dbReference type="Gene3D" id="1.25.40.20">
    <property type="entry name" value="Ankyrin repeat-containing domain"/>
    <property type="match status" value="1"/>
</dbReference>
<dbReference type="InterPro" id="IPR036770">
    <property type="entry name" value="Ankyrin_rpt-contain_sf"/>
</dbReference>
<reference evidence="1" key="2">
    <citation type="journal article" date="2024" name="Plant">
        <title>Genomic evolution and insights into agronomic trait innovations of Sesamum species.</title>
        <authorList>
            <person name="Miao H."/>
            <person name="Wang L."/>
            <person name="Qu L."/>
            <person name="Liu H."/>
            <person name="Sun Y."/>
            <person name="Le M."/>
            <person name="Wang Q."/>
            <person name="Wei S."/>
            <person name="Zheng Y."/>
            <person name="Lin W."/>
            <person name="Duan Y."/>
            <person name="Cao H."/>
            <person name="Xiong S."/>
            <person name="Wang X."/>
            <person name="Wei L."/>
            <person name="Li C."/>
            <person name="Ma Q."/>
            <person name="Ju M."/>
            <person name="Zhao R."/>
            <person name="Li G."/>
            <person name="Mu C."/>
            <person name="Tian Q."/>
            <person name="Mei H."/>
            <person name="Zhang T."/>
            <person name="Gao T."/>
            <person name="Zhang H."/>
        </authorList>
    </citation>
    <scope>NUCLEOTIDE SEQUENCE</scope>
    <source>
        <strain evidence="1">G02</strain>
    </source>
</reference>
<dbReference type="AlphaFoldDB" id="A0AAW2L9S1"/>
<dbReference type="PANTHER" id="PTHR47303">
    <property type="match status" value="1"/>
</dbReference>
<accession>A0AAW2L9S1</accession>
<name>A0AAW2L9S1_SESRA</name>
<protein>
    <submittedName>
        <fullName evidence="1">Uncharacterized protein</fullName>
    </submittedName>
</protein>
<dbReference type="Pfam" id="PF12796">
    <property type="entry name" value="Ank_2"/>
    <property type="match status" value="1"/>
</dbReference>
<comment type="caution">
    <text evidence="1">The sequence shown here is derived from an EMBL/GenBank/DDBJ whole genome shotgun (WGS) entry which is preliminary data.</text>
</comment>
<dbReference type="SMART" id="SM00248">
    <property type="entry name" value="ANK"/>
    <property type="match status" value="4"/>
</dbReference>